<protein>
    <submittedName>
        <fullName evidence="8">Recombinase family protein</fullName>
    </submittedName>
</protein>
<evidence type="ECO:0000256" key="4">
    <source>
        <dbReference type="PIRSR" id="PIRSR606118-50"/>
    </source>
</evidence>
<accession>A0A858BUG1</accession>
<dbReference type="GO" id="GO:0003677">
    <property type="term" value="F:DNA binding"/>
    <property type="evidence" value="ECO:0007669"/>
    <property type="project" value="UniProtKB-KW"/>
</dbReference>
<dbReference type="Proteomes" id="UP000466848">
    <property type="component" value="Chromosome"/>
</dbReference>
<dbReference type="InterPro" id="IPR050639">
    <property type="entry name" value="SSR_resolvase"/>
</dbReference>
<dbReference type="KEGG" id="abut:Ami103574_04250"/>
<dbReference type="GO" id="GO:0000150">
    <property type="term" value="F:DNA strand exchange activity"/>
    <property type="evidence" value="ECO:0007669"/>
    <property type="project" value="InterPro"/>
</dbReference>
<dbReference type="InterPro" id="IPR006119">
    <property type="entry name" value="Resolv_N"/>
</dbReference>
<keyword evidence="3" id="KW-0233">DNA recombination</keyword>
<organism evidence="8 9">
    <name type="scientific">Aminipila butyrica</name>
    <dbReference type="NCBI Taxonomy" id="433296"/>
    <lineage>
        <taxon>Bacteria</taxon>
        <taxon>Bacillati</taxon>
        <taxon>Bacillota</taxon>
        <taxon>Clostridia</taxon>
        <taxon>Peptostreptococcales</taxon>
        <taxon>Anaerovoracaceae</taxon>
        <taxon>Aminipila</taxon>
    </lineage>
</organism>
<dbReference type="PROSITE" id="PS51736">
    <property type="entry name" value="RECOMBINASES_3"/>
    <property type="match status" value="1"/>
</dbReference>
<evidence type="ECO:0000256" key="2">
    <source>
        <dbReference type="ARBA" id="ARBA00023125"/>
    </source>
</evidence>
<dbReference type="SUPFAM" id="SSF53041">
    <property type="entry name" value="Resolvase-like"/>
    <property type="match status" value="1"/>
</dbReference>
<keyword evidence="2" id="KW-0238">DNA-binding</keyword>
<proteinExistence type="predicted"/>
<evidence type="ECO:0000313" key="8">
    <source>
        <dbReference type="EMBL" id="QIB68580.1"/>
    </source>
</evidence>
<dbReference type="EMBL" id="CP048649">
    <property type="protein sequence ID" value="QIB68580.1"/>
    <property type="molecule type" value="Genomic_DNA"/>
</dbReference>
<evidence type="ECO:0000256" key="1">
    <source>
        <dbReference type="ARBA" id="ARBA00022908"/>
    </source>
</evidence>
<dbReference type="PROSITE" id="PS00397">
    <property type="entry name" value="RECOMBINASES_1"/>
    <property type="match status" value="1"/>
</dbReference>
<dbReference type="InterPro" id="IPR006118">
    <property type="entry name" value="Recombinase_CS"/>
</dbReference>
<keyword evidence="9" id="KW-1185">Reference proteome</keyword>
<sequence>MRIGAAYIRVSTDDQLEYSPDAQLREIKNYAAKHNIILNDKYIFLDEGITGRSTKKRDEFNKMIGLSKQTPKPFDVILLWKFSRFARNQEESIVYKSMLRKQLGIDVESVSEPLIDGPFGSLIERIIEWMDEYYSINLSGEVVRGMTEKALRGEIQSTPSFGYDKAPGQPMTVNETEAKYVQYIFERYLGGTGITTLARILNDMGVKTKRGNPIENRFIKRLLSNQVYIGRAVWNGINKQSDFKPIISEDLFNQVQEKLHSEHKAFKKNDKPKDVKKHYLSGLVKCGNCGATMSYSKIHDGFQCIGYTKGKCGISHFIQASKLEQAIIEYLSDIDNKKEYELNVRPFVNDDLVNEKELLIKEQQRYRRMFENAKLAFLEGIDTSEEYSANKTKLTALVDDLQAKIDEIKEPAVDNSQLVKKVKGLVKVLNLTDNYKKDYFNAKYDAIRGCVERVEFSRPGELLKIFFYL</sequence>
<dbReference type="AlphaFoldDB" id="A0A858BUG1"/>
<evidence type="ECO:0000256" key="5">
    <source>
        <dbReference type="PROSITE-ProRule" id="PRU10137"/>
    </source>
</evidence>
<feature type="domain" description="Resolvase/invertase-type recombinase catalytic" evidence="6">
    <location>
        <begin position="3"/>
        <end position="153"/>
    </location>
</feature>
<dbReference type="GO" id="GO:0015074">
    <property type="term" value="P:DNA integration"/>
    <property type="evidence" value="ECO:0007669"/>
    <property type="project" value="UniProtKB-KW"/>
</dbReference>
<dbReference type="Pfam" id="PF07508">
    <property type="entry name" value="Recombinase"/>
    <property type="match status" value="1"/>
</dbReference>
<dbReference type="InterPro" id="IPR011109">
    <property type="entry name" value="DNA_bind_recombinase_dom"/>
</dbReference>
<keyword evidence="1" id="KW-0229">DNA integration</keyword>
<dbReference type="SMART" id="SM00857">
    <property type="entry name" value="Resolvase"/>
    <property type="match status" value="1"/>
</dbReference>
<dbReference type="PANTHER" id="PTHR30461:SF23">
    <property type="entry name" value="DNA RECOMBINASE-RELATED"/>
    <property type="match status" value="1"/>
</dbReference>
<dbReference type="Gene3D" id="3.40.50.1390">
    <property type="entry name" value="Resolvase, N-terminal catalytic domain"/>
    <property type="match status" value="1"/>
</dbReference>
<evidence type="ECO:0000256" key="3">
    <source>
        <dbReference type="ARBA" id="ARBA00023172"/>
    </source>
</evidence>
<dbReference type="Pfam" id="PF00239">
    <property type="entry name" value="Resolvase"/>
    <property type="match status" value="1"/>
</dbReference>
<dbReference type="Pfam" id="PF13408">
    <property type="entry name" value="Zn_ribbon_recom"/>
    <property type="match status" value="1"/>
</dbReference>
<dbReference type="PANTHER" id="PTHR30461">
    <property type="entry name" value="DNA-INVERTASE FROM LAMBDOID PROPHAGE"/>
    <property type="match status" value="1"/>
</dbReference>
<gene>
    <name evidence="8" type="ORF">Ami103574_04250</name>
</gene>
<evidence type="ECO:0000259" key="7">
    <source>
        <dbReference type="PROSITE" id="PS51737"/>
    </source>
</evidence>
<feature type="domain" description="Recombinase" evidence="7">
    <location>
        <begin position="160"/>
        <end position="265"/>
    </location>
</feature>
<name>A0A858BUG1_9FIRM</name>
<dbReference type="RefSeq" id="WP_163065443.1">
    <property type="nucleotide sequence ID" value="NZ_CP048649.1"/>
</dbReference>
<reference evidence="8 9" key="1">
    <citation type="submission" date="2020-02" db="EMBL/GenBank/DDBJ databases">
        <authorList>
            <person name="Kim Y.B."/>
            <person name="Roh S.W."/>
        </authorList>
    </citation>
    <scope>NUCLEOTIDE SEQUENCE [LARGE SCALE GENOMIC DNA]</scope>
    <source>
        <strain evidence="8 9">DSM 103574</strain>
    </source>
</reference>
<dbReference type="InterPro" id="IPR025827">
    <property type="entry name" value="Zn_ribbon_recom_dom"/>
</dbReference>
<evidence type="ECO:0000313" key="9">
    <source>
        <dbReference type="Proteomes" id="UP000466848"/>
    </source>
</evidence>
<feature type="active site" description="O-(5'-phospho-DNA)-serine intermediate" evidence="4 5">
    <location>
        <position position="11"/>
    </location>
</feature>
<dbReference type="PROSITE" id="PS51737">
    <property type="entry name" value="RECOMBINASE_DNA_BIND"/>
    <property type="match status" value="1"/>
</dbReference>
<dbReference type="InterPro" id="IPR036162">
    <property type="entry name" value="Resolvase-like_N_sf"/>
</dbReference>
<dbReference type="CDD" id="cd00338">
    <property type="entry name" value="Ser_Recombinase"/>
    <property type="match status" value="1"/>
</dbReference>
<dbReference type="InterPro" id="IPR038109">
    <property type="entry name" value="DNA_bind_recomb_sf"/>
</dbReference>
<evidence type="ECO:0000259" key="6">
    <source>
        <dbReference type="PROSITE" id="PS51736"/>
    </source>
</evidence>
<dbReference type="Gene3D" id="3.90.1750.20">
    <property type="entry name" value="Putative Large Serine Recombinase, Chain B, Domain 2"/>
    <property type="match status" value="1"/>
</dbReference>